<protein>
    <recommendedName>
        <fullName evidence="1">DUF6504 domain-containing protein</fullName>
    </recommendedName>
</protein>
<dbReference type="STRING" id="535712.A4Z71_02860"/>
<feature type="domain" description="DUF6504" evidence="1">
    <location>
        <begin position="9"/>
        <end position="76"/>
    </location>
</feature>
<sequence length="96" mass="11250">MRQLENRVVVSVNQTGEPVRFVWKENRYLVIAKPRRWFTRKNWWLTSTTVQPGTGQAALEAEVWAIKAKPADTEQPCQEFELSRDNEGNFWSIKAK</sequence>
<accession>A0A1D9DYR9</accession>
<keyword evidence="3" id="KW-1185">Reference proteome</keyword>
<dbReference type="KEGG" id="rpla:A4Z71_02860"/>
<dbReference type="OrthoDB" id="4978768at2"/>
<dbReference type="EMBL" id="CP015208">
    <property type="protein sequence ID" value="AOY55937.1"/>
    <property type="molecule type" value="Genomic_DNA"/>
</dbReference>
<proteinExistence type="predicted"/>
<evidence type="ECO:0000313" key="2">
    <source>
        <dbReference type="EMBL" id="AOY55937.1"/>
    </source>
</evidence>
<evidence type="ECO:0000259" key="1">
    <source>
        <dbReference type="Pfam" id="PF20114"/>
    </source>
</evidence>
<organism evidence="2 3">
    <name type="scientific">Candidatus Rhodoluna planktonica</name>
    <dbReference type="NCBI Taxonomy" id="535712"/>
    <lineage>
        <taxon>Bacteria</taxon>
        <taxon>Bacillati</taxon>
        <taxon>Actinomycetota</taxon>
        <taxon>Actinomycetes</taxon>
        <taxon>Micrococcales</taxon>
        <taxon>Microbacteriaceae</taxon>
        <taxon>Luna cluster</taxon>
        <taxon>Luna-1 subcluster</taxon>
        <taxon>Rhodoluna</taxon>
    </lineage>
</organism>
<evidence type="ECO:0000313" key="3">
    <source>
        <dbReference type="Proteomes" id="UP000243784"/>
    </source>
</evidence>
<dbReference type="AlphaFoldDB" id="A0A1D9DYR9"/>
<dbReference type="Proteomes" id="UP000243784">
    <property type="component" value="Chromosome"/>
</dbReference>
<dbReference type="Pfam" id="PF20114">
    <property type="entry name" value="DUF6504"/>
    <property type="match status" value="1"/>
</dbReference>
<reference evidence="2 3" key="1">
    <citation type="journal article" date="2016" name="Biochim. Biophys. Acta">
        <title>Photochemical characterization of actinorhodopsin and its functional existence in the natural host.</title>
        <authorList>
            <person name="Nakamura S."/>
            <person name="Kikukawa T."/>
            <person name="Tamogami J."/>
            <person name="Kamiya M."/>
            <person name="Aizawa T."/>
            <person name="Hahn M.W."/>
            <person name="Ihara K."/>
            <person name="Kamo N."/>
            <person name="Demura M."/>
        </authorList>
    </citation>
    <scope>NUCLEOTIDE SEQUENCE [LARGE SCALE GENOMIC DNA]</scope>
    <source>
        <strain evidence="2 3">MWH-Dar1</strain>
    </source>
</reference>
<dbReference type="InterPro" id="IPR045443">
    <property type="entry name" value="DUF6504"/>
</dbReference>
<dbReference type="RefSeq" id="WP_070954447.1">
    <property type="nucleotide sequence ID" value="NZ_CP015208.1"/>
</dbReference>
<gene>
    <name evidence="2" type="ORF">A4Z71_02860</name>
</gene>
<name>A0A1D9DYR9_9MICO</name>